<dbReference type="KEGG" id="bbes:BESB_027560"/>
<dbReference type="Gene3D" id="2.130.10.10">
    <property type="entry name" value="YVTN repeat-like/Quinoprotein amine dehydrogenase"/>
    <property type="match status" value="1"/>
</dbReference>
<sequence length="651" mass="69592">MEGPEDFHGVRTSDEGKSQGQVKADAGGVEAFPAPSVALEGAEAAKRSADAHASEDAAFGCFHGASAEDGAEGQNCVPSAEYVLPSSAQSFAAQSSAADSVGGMASAGDESSAFHRVSSPVSLPATSSLLKPLALAAAAEAPFRAPLATSDDEAPSPLATMRRPPVFRRRETQGLRRVRPAAASLACPAAAAAPFGAESGRAHAAQFASLANCAGRARQSKRAREDTHRRRRRRNGNENCLRGAAWSVDGSAFLTWSEDAVVRLFATPEEEDLDFAGTEDSAAPATMDPWTYADEGELIFDCAWFPRLDWAQPRTYSYAVTSRDHPVHLYSGIDSSLLGTYSCYNHLDEVAHAYSLLFHPQKPLLLAGGISGVRTFDLERPGRQTQDLRFATRRAKQGQKGIISCMDFKRDGAGANRLFACGSYSQSVCVYSEEGSGRRNATPFTTPTHCLLDKDTSWGGVTQVKFVGDNLLASGHRQDSVLRCWDLRKPDAPMLRLRRETAQSGQKFAFDTCLFADPEEGDIFLLVTGDELGQMSFFSLASGRCISTQSNARAADAARPAACVAASFHPRRPLLLTAVGSRQFDDFTSSTASSSGGLSPASSDASDAEGNEGNSRSFEHEALCVTRRPGISELEYPLVQPRLKRQAGPFP</sequence>
<dbReference type="SUPFAM" id="SSF50978">
    <property type="entry name" value="WD40 repeat-like"/>
    <property type="match status" value="1"/>
</dbReference>
<comment type="caution">
    <text evidence="2">The sequence shown here is derived from an EMBL/GenBank/DDBJ whole genome shotgun (WGS) entry which is preliminary data.</text>
</comment>
<dbReference type="PANTHER" id="PTHR13211:SF0">
    <property type="entry name" value="TELOMERASE CAJAL BODY PROTEIN 1"/>
    <property type="match status" value="1"/>
</dbReference>
<dbReference type="AlphaFoldDB" id="A0A2A9M4T5"/>
<accession>A0A2A9M4T5</accession>
<reference evidence="2 3" key="1">
    <citation type="submission" date="2017-09" db="EMBL/GenBank/DDBJ databases">
        <title>Genome sequencing of Besnoitia besnoiti strain Bb-Ger1.</title>
        <authorList>
            <person name="Schares G."/>
            <person name="Venepally P."/>
            <person name="Lorenzi H.A."/>
        </authorList>
    </citation>
    <scope>NUCLEOTIDE SEQUENCE [LARGE SCALE GENOMIC DNA]</scope>
    <source>
        <strain evidence="2 3">Bb-Ger1</strain>
    </source>
</reference>
<evidence type="ECO:0000313" key="2">
    <source>
        <dbReference type="EMBL" id="PFH31321.1"/>
    </source>
</evidence>
<dbReference type="RefSeq" id="XP_029215330.1">
    <property type="nucleotide sequence ID" value="XM_029361430.1"/>
</dbReference>
<dbReference type="GeneID" id="40307808"/>
<feature type="region of interest" description="Disordered" evidence="1">
    <location>
        <begin position="147"/>
        <end position="172"/>
    </location>
</feature>
<feature type="compositionally biased region" description="Basic and acidic residues" evidence="1">
    <location>
        <begin position="1"/>
        <end position="17"/>
    </location>
</feature>
<proteinExistence type="predicted"/>
<dbReference type="OrthoDB" id="239865at2759"/>
<feature type="region of interest" description="Disordered" evidence="1">
    <location>
        <begin position="589"/>
        <end position="622"/>
    </location>
</feature>
<keyword evidence="3" id="KW-1185">Reference proteome</keyword>
<organism evidence="2 3">
    <name type="scientific">Besnoitia besnoiti</name>
    <name type="common">Apicomplexan protozoan</name>
    <dbReference type="NCBI Taxonomy" id="94643"/>
    <lineage>
        <taxon>Eukaryota</taxon>
        <taxon>Sar</taxon>
        <taxon>Alveolata</taxon>
        <taxon>Apicomplexa</taxon>
        <taxon>Conoidasida</taxon>
        <taxon>Coccidia</taxon>
        <taxon>Eucoccidiorida</taxon>
        <taxon>Eimeriorina</taxon>
        <taxon>Sarcocystidae</taxon>
        <taxon>Besnoitia</taxon>
    </lineage>
</organism>
<dbReference type="InterPro" id="IPR051150">
    <property type="entry name" value="SWT21/TCAB1_mRNA_Telomere"/>
</dbReference>
<dbReference type="Proteomes" id="UP000224006">
    <property type="component" value="Unassembled WGS sequence"/>
</dbReference>
<protein>
    <submittedName>
        <fullName evidence="2">Putative guanine nucleotide-binding protein</fullName>
    </submittedName>
</protein>
<feature type="region of interest" description="Disordered" evidence="1">
    <location>
        <begin position="1"/>
        <end position="29"/>
    </location>
</feature>
<name>A0A2A9M4T5_BESBE</name>
<dbReference type="SMART" id="SM00320">
    <property type="entry name" value="WD40"/>
    <property type="match status" value="4"/>
</dbReference>
<dbReference type="EMBL" id="NWUJ01000015">
    <property type="protein sequence ID" value="PFH31321.1"/>
    <property type="molecule type" value="Genomic_DNA"/>
</dbReference>
<dbReference type="InterPro" id="IPR001680">
    <property type="entry name" value="WD40_rpt"/>
</dbReference>
<dbReference type="VEuPathDB" id="ToxoDB:BESB_027560"/>
<feature type="compositionally biased region" description="Low complexity" evidence="1">
    <location>
        <begin position="589"/>
        <end position="605"/>
    </location>
</feature>
<dbReference type="InterPro" id="IPR036322">
    <property type="entry name" value="WD40_repeat_dom_sf"/>
</dbReference>
<gene>
    <name evidence="2" type="ORF">BESB_027560</name>
</gene>
<evidence type="ECO:0000256" key="1">
    <source>
        <dbReference type="SAM" id="MobiDB-lite"/>
    </source>
</evidence>
<evidence type="ECO:0000313" key="3">
    <source>
        <dbReference type="Proteomes" id="UP000224006"/>
    </source>
</evidence>
<dbReference type="InterPro" id="IPR015943">
    <property type="entry name" value="WD40/YVTN_repeat-like_dom_sf"/>
</dbReference>
<dbReference type="PANTHER" id="PTHR13211">
    <property type="entry name" value="TELOMERASE CAJAL BODY PROTEIN 1"/>
    <property type="match status" value="1"/>
</dbReference>
<dbReference type="STRING" id="94643.A0A2A9M4T5"/>